<reference evidence="1 2" key="1">
    <citation type="journal article" date="2021" name="Arch. Microbiol.">
        <title>Thalassobius aquimarinus sp. nov., isolated from the Sea of Japan seashore.</title>
        <authorList>
            <person name="Kurilenko V.V."/>
            <person name="Romanenko L.A."/>
            <person name="Chernysheva N.Y."/>
            <person name="Velansky P.V."/>
            <person name="Tekutyeva L.A."/>
            <person name="Isaeva M.P."/>
            <person name="Mikhailov V.V."/>
        </authorList>
    </citation>
    <scope>NUCLEOTIDE SEQUENCE [LARGE SCALE GENOMIC DNA]</scope>
    <source>
        <strain evidence="1 2">KMM 8518</strain>
    </source>
</reference>
<comment type="caution">
    <text evidence="1">The sequence shown here is derived from an EMBL/GenBank/DDBJ whole genome shotgun (WGS) entry which is preliminary data.</text>
</comment>
<dbReference type="InterPro" id="IPR053158">
    <property type="entry name" value="CapK_Type1_Caps_Biosynth"/>
</dbReference>
<dbReference type="EMBL" id="JADMKU010000015">
    <property type="protein sequence ID" value="MBR9652527.1"/>
    <property type="molecule type" value="Genomic_DNA"/>
</dbReference>
<proteinExistence type="predicted"/>
<gene>
    <name evidence="1" type="ORF">IT775_15515</name>
</gene>
<organism evidence="1 2">
    <name type="scientific">Thalassovita aquimarina</name>
    <dbReference type="NCBI Taxonomy" id="2785917"/>
    <lineage>
        <taxon>Bacteria</taxon>
        <taxon>Pseudomonadati</taxon>
        <taxon>Pseudomonadota</taxon>
        <taxon>Alphaproteobacteria</taxon>
        <taxon>Rhodobacterales</taxon>
        <taxon>Roseobacteraceae</taxon>
        <taxon>Thalassovita</taxon>
    </lineage>
</organism>
<dbReference type="Proteomes" id="UP001195941">
    <property type="component" value="Unassembled WGS sequence"/>
</dbReference>
<keyword evidence="1" id="KW-0436">Ligase</keyword>
<protein>
    <submittedName>
        <fullName evidence="1">Phenylacetate--CoA ligase family protein</fullName>
    </submittedName>
</protein>
<dbReference type="GO" id="GO:0016874">
    <property type="term" value="F:ligase activity"/>
    <property type="evidence" value="ECO:0007669"/>
    <property type="project" value="UniProtKB-KW"/>
</dbReference>
<dbReference type="PANTHER" id="PTHR36932">
    <property type="entry name" value="CAPSULAR POLYSACCHARIDE BIOSYNTHESIS PROTEIN"/>
    <property type="match status" value="1"/>
</dbReference>
<dbReference type="PANTHER" id="PTHR36932:SF1">
    <property type="entry name" value="CAPSULAR POLYSACCHARIDE BIOSYNTHESIS PROTEIN"/>
    <property type="match status" value="1"/>
</dbReference>
<evidence type="ECO:0000313" key="1">
    <source>
        <dbReference type="EMBL" id="MBR9652527.1"/>
    </source>
</evidence>
<sequence length="462" mass="51026">MAHHRFKQLRDLASAMRLHLHFRAIENGTREGLAAYQDEQLKKVVRHALTHSRAYAKLCEGIDLSGGFTLSDLPITDKRVMMDNFDDWVTDPRLKLAEIERQIIEDPDDQYYLGEYRIVATSGSSGLRGIFVYDRPEWRVVIAGALRWAEMFGVSPIGLSTKKLASVKAGSTTHATSRLGQSMELGMPNLLMLDATKPLEQLVEELNEFQPKLFMGYASLISLLAIEQIEGRLNIAPEMVASFSEMLGPDRVARAQEAWGITPFNHYGAAEQVMIAADCDRHMGLHHFSDMSLIEIVDENMNPVPPGTPGHKVLLTNLHRYVQPVIRYELTDLVTAKAESCDCGRVFPLLSEIGGRTEDVIRLPAAAGGEVSVSPFLVANCLIGEADAAEYQYNVEGNRMNLRVVPRRGADRARLEAALRTSLSDALNVQGVGEIEIAISFHDAFVRTGATMGKLKLTGAPS</sequence>
<dbReference type="InterPro" id="IPR042099">
    <property type="entry name" value="ANL_N_sf"/>
</dbReference>
<name>A0ABS5HU76_9RHOB</name>
<evidence type="ECO:0000313" key="2">
    <source>
        <dbReference type="Proteomes" id="UP001195941"/>
    </source>
</evidence>
<accession>A0ABS5HU76</accession>
<dbReference type="SUPFAM" id="SSF56801">
    <property type="entry name" value="Acetyl-CoA synthetase-like"/>
    <property type="match status" value="1"/>
</dbReference>
<keyword evidence="2" id="KW-1185">Reference proteome</keyword>
<dbReference type="Gene3D" id="3.40.50.12780">
    <property type="entry name" value="N-terminal domain of ligase-like"/>
    <property type="match status" value="1"/>
</dbReference>